<dbReference type="InterPro" id="IPR014729">
    <property type="entry name" value="Rossmann-like_a/b/a_fold"/>
</dbReference>
<sequence>MNIIVLLSRAIDSNQQMRLKDGEIDYSDASFIINPLDEIALEAAICLKEKHGGNVIVVCAGQNQAEKQLRLALAMGADKGIHLLMNDLKTEGWQIAQSIAFFIQTIPFDLIIAGAFALDGGSGQVGPRVAARLNIPYITNIFAIDVEKDQAVIRRKAGNTLETYRGAFPLLVTVPQGFNSPRLPSVAGIMRAKRKPLETIEPQLNLKPSSFVQYEVPIKNRKNQMLLGDSKTQAAKIASILKKLW</sequence>
<dbReference type="PANTHER" id="PTHR21294">
    <property type="entry name" value="ELECTRON TRANSFER FLAVOPROTEIN BETA-SUBUNIT"/>
    <property type="match status" value="1"/>
</dbReference>
<evidence type="ECO:0000313" key="8">
    <source>
        <dbReference type="Proteomes" id="UP000233375"/>
    </source>
</evidence>
<evidence type="ECO:0000313" key="7">
    <source>
        <dbReference type="EMBL" id="PKG25031.1"/>
    </source>
</evidence>
<evidence type="ECO:0000256" key="1">
    <source>
        <dbReference type="ARBA" id="ARBA00007557"/>
    </source>
</evidence>
<dbReference type="PANTHER" id="PTHR21294:SF8">
    <property type="entry name" value="ELECTRON TRANSFER FLAVOPROTEIN SUBUNIT BETA"/>
    <property type="match status" value="1"/>
</dbReference>
<dbReference type="RefSeq" id="WP_101175745.1">
    <property type="nucleotide sequence ID" value="NZ_PISE01000008.1"/>
</dbReference>
<dbReference type="InterPro" id="IPR033948">
    <property type="entry name" value="ETF_beta_N"/>
</dbReference>
<keyword evidence="5" id="KW-0249">Electron transport</keyword>
<dbReference type="Proteomes" id="UP000233375">
    <property type="component" value="Unassembled WGS sequence"/>
</dbReference>
<accession>A0A2N0Z687</accession>
<dbReference type="EMBL" id="PISE01000008">
    <property type="protein sequence ID" value="PKG25031.1"/>
    <property type="molecule type" value="Genomic_DNA"/>
</dbReference>
<dbReference type="PIRSF" id="PIRSF000090">
    <property type="entry name" value="Beta-ETF"/>
    <property type="match status" value="1"/>
</dbReference>
<evidence type="ECO:0000256" key="3">
    <source>
        <dbReference type="ARBA" id="ARBA00016797"/>
    </source>
</evidence>
<comment type="similarity">
    <text evidence="1">Belongs to the ETF beta-subunit/FixA family.</text>
</comment>
<dbReference type="AlphaFoldDB" id="A0A2N0Z687"/>
<keyword evidence="8" id="KW-1185">Reference proteome</keyword>
<evidence type="ECO:0000256" key="2">
    <source>
        <dbReference type="ARBA" id="ARBA00011355"/>
    </source>
</evidence>
<dbReference type="SUPFAM" id="SSF52402">
    <property type="entry name" value="Adenine nucleotide alpha hydrolases-like"/>
    <property type="match status" value="1"/>
</dbReference>
<proteinExistence type="inferred from homology"/>
<dbReference type="SMART" id="SM00893">
    <property type="entry name" value="ETF"/>
    <property type="match status" value="1"/>
</dbReference>
<dbReference type="InterPro" id="IPR014730">
    <property type="entry name" value="ETF_a/b_N"/>
</dbReference>
<dbReference type="CDD" id="cd01714">
    <property type="entry name" value="ETF_beta"/>
    <property type="match status" value="1"/>
</dbReference>
<dbReference type="InterPro" id="IPR012255">
    <property type="entry name" value="ETF_b"/>
</dbReference>
<evidence type="ECO:0000259" key="6">
    <source>
        <dbReference type="SMART" id="SM00893"/>
    </source>
</evidence>
<evidence type="ECO:0000256" key="4">
    <source>
        <dbReference type="ARBA" id="ARBA00022448"/>
    </source>
</evidence>
<dbReference type="GO" id="GO:0009055">
    <property type="term" value="F:electron transfer activity"/>
    <property type="evidence" value="ECO:0007669"/>
    <property type="project" value="InterPro"/>
</dbReference>
<keyword evidence="4" id="KW-0813">Transport</keyword>
<protein>
    <recommendedName>
        <fullName evidence="3">Electron transfer flavoprotein subunit beta</fullName>
    </recommendedName>
</protein>
<gene>
    <name evidence="7" type="ORF">CWS01_03940</name>
</gene>
<comment type="caution">
    <text evidence="7">The sequence shown here is derived from an EMBL/GenBank/DDBJ whole genome shotgun (WGS) entry which is preliminary data.</text>
</comment>
<dbReference type="OrthoDB" id="9804960at2"/>
<evidence type="ECO:0000256" key="5">
    <source>
        <dbReference type="ARBA" id="ARBA00022982"/>
    </source>
</evidence>
<dbReference type="Gene3D" id="3.40.50.620">
    <property type="entry name" value="HUPs"/>
    <property type="match status" value="1"/>
</dbReference>
<dbReference type="GO" id="GO:0005829">
    <property type="term" value="C:cytosol"/>
    <property type="evidence" value="ECO:0007669"/>
    <property type="project" value="TreeGrafter"/>
</dbReference>
<dbReference type="Pfam" id="PF01012">
    <property type="entry name" value="ETF"/>
    <property type="match status" value="1"/>
</dbReference>
<feature type="domain" description="Electron transfer flavoprotein alpha/beta-subunit N-terminal" evidence="6">
    <location>
        <begin position="21"/>
        <end position="208"/>
    </location>
</feature>
<organism evidence="7 8">
    <name type="scientific">Niallia nealsonii</name>
    <dbReference type="NCBI Taxonomy" id="115979"/>
    <lineage>
        <taxon>Bacteria</taxon>
        <taxon>Bacillati</taxon>
        <taxon>Bacillota</taxon>
        <taxon>Bacilli</taxon>
        <taxon>Bacillales</taxon>
        <taxon>Bacillaceae</taxon>
        <taxon>Niallia</taxon>
    </lineage>
</organism>
<comment type="subunit">
    <text evidence="2">Heterodimer of an alpha and a beta subunit.</text>
</comment>
<reference evidence="7 8" key="1">
    <citation type="journal article" date="2003" name="Int. J. Syst. Evol. Microbiol.">
        <title>Bacillus nealsonii sp. nov., isolated from a spacecraft-assembly facility, whose spores are gamma-radiation resistant.</title>
        <authorList>
            <person name="Venkateswaran K."/>
            <person name="Kempf M."/>
            <person name="Chen F."/>
            <person name="Satomi M."/>
            <person name="Nicholson W."/>
            <person name="Kern R."/>
        </authorList>
    </citation>
    <scope>NUCLEOTIDE SEQUENCE [LARGE SCALE GENOMIC DNA]</scope>
    <source>
        <strain evidence="7 8">FO-92</strain>
    </source>
</reference>
<name>A0A2N0Z687_9BACI</name>